<dbReference type="SUPFAM" id="SSF51735">
    <property type="entry name" value="NAD(P)-binding Rossmann-fold domains"/>
    <property type="match status" value="1"/>
</dbReference>
<proteinExistence type="inferred from homology"/>
<dbReference type="AlphaFoldDB" id="A0A0A2L2R3"/>
<evidence type="ECO:0000256" key="4">
    <source>
        <dbReference type="RuleBase" id="RU000363"/>
    </source>
</evidence>
<keyword evidence="3" id="KW-0560">Oxidoreductase</keyword>
<dbReference type="Gene3D" id="3.40.50.720">
    <property type="entry name" value="NAD(P)-binding Rossmann-like Domain"/>
    <property type="match status" value="1"/>
</dbReference>
<accession>A0A0A2L2R3</accession>
<protein>
    <submittedName>
        <fullName evidence="5">Short-chain dehydrogenase/reductase SDR</fullName>
    </submittedName>
</protein>
<dbReference type="OrthoDB" id="1274115at2759"/>
<dbReference type="PROSITE" id="PS00061">
    <property type="entry name" value="ADH_SHORT"/>
    <property type="match status" value="1"/>
</dbReference>
<sequence>MPRVWLITGSSSGFGREIALAAADIGDTVVATSRYADKLRDLEEQRPGQIVLHQLDVNGSDDTVQAQVASILEKVGRIDVLVNNAGYILEGAVEECSGPEAEAVFATNVFGQMRVLRAVLPSMRKQKSGVVANLGSIGGWSGTPAAGLYCATKAAVAIYTEALCGELAPFGIEATCIEPGYFRTNFLSGGHKVVAQNRLPELDIATESTRAGLAAYNHHQPGDPAKGARVIVEALTKTGRCEGRKLPPRLALGRDAVTAIRAALARNQEGLDQWQDVVMATDHDDVAN</sequence>
<dbReference type="STRING" id="40296.A0A0A2L2R3"/>
<dbReference type="PRINTS" id="PR00080">
    <property type="entry name" value="SDRFAMILY"/>
</dbReference>
<reference evidence="5 6" key="1">
    <citation type="journal article" date="2015" name="Mol. Plant Microbe Interact.">
        <title>Genome, transcriptome, and functional analyses of Penicillium expansum provide new insights into secondary metabolism and pathogenicity.</title>
        <authorList>
            <person name="Ballester A.R."/>
            <person name="Marcet-Houben M."/>
            <person name="Levin E."/>
            <person name="Sela N."/>
            <person name="Selma-Lazaro C."/>
            <person name="Carmona L."/>
            <person name="Wisniewski M."/>
            <person name="Droby S."/>
            <person name="Gonzalez-Candelas L."/>
            <person name="Gabaldon T."/>
        </authorList>
    </citation>
    <scope>NUCLEOTIDE SEQUENCE [LARGE SCALE GENOMIC DNA]</scope>
    <source>
        <strain evidence="5 6">PHI-1</strain>
    </source>
</reference>
<dbReference type="Proteomes" id="UP000030104">
    <property type="component" value="Unassembled WGS sequence"/>
</dbReference>
<dbReference type="OMA" id="IMHHMPI"/>
<dbReference type="CDD" id="cd05374">
    <property type="entry name" value="17beta-HSD-like_SDR_c"/>
    <property type="match status" value="1"/>
</dbReference>
<dbReference type="PANTHER" id="PTHR43976:SF16">
    <property type="entry name" value="SHORT-CHAIN DEHYDROGENASE_REDUCTASE FAMILY PROTEIN"/>
    <property type="match status" value="1"/>
</dbReference>
<dbReference type="Pfam" id="PF00106">
    <property type="entry name" value="adh_short"/>
    <property type="match status" value="1"/>
</dbReference>
<dbReference type="GO" id="GO:0016491">
    <property type="term" value="F:oxidoreductase activity"/>
    <property type="evidence" value="ECO:0007669"/>
    <property type="project" value="UniProtKB-KW"/>
</dbReference>
<dbReference type="HOGENOM" id="CLU_010194_2_9_1"/>
<gene>
    <name evidence="5" type="ORF">PITC_055910</name>
</gene>
<comment type="caution">
    <text evidence="5">The sequence shown here is derived from an EMBL/GenBank/DDBJ whole genome shotgun (WGS) entry which is preliminary data.</text>
</comment>
<dbReference type="PhylomeDB" id="A0A0A2L2R3"/>
<dbReference type="InterPro" id="IPR051911">
    <property type="entry name" value="SDR_oxidoreductase"/>
</dbReference>
<dbReference type="InterPro" id="IPR020904">
    <property type="entry name" value="Sc_DH/Rdtase_CS"/>
</dbReference>
<evidence type="ECO:0000256" key="2">
    <source>
        <dbReference type="ARBA" id="ARBA00022857"/>
    </source>
</evidence>
<name>A0A0A2L2R3_PENIT</name>
<dbReference type="InterPro" id="IPR036291">
    <property type="entry name" value="NAD(P)-bd_dom_sf"/>
</dbReference>
<dbReference type="PRINTS" id="PR00081">
    <property type="entry name" value="GDHRDH"/>
</dbReference>
<evidence type="ECO:0000313" key="5">
    <source>
        <dbReference type="EMBL" id="KGO73483.1"/>
    </source>
</evidence>
<organism evidence="5 6">
    <name type="scientific">Penicillium italicum</name>
    <name type="common">Blue mold</name>
    <dbReference type="NCBI Taxonomy" id="40296"/>
    <lineage>
        <taxon>Eukaryota</taxon>
        <taxon>Fungi</taxon>
        <taxon>Dikarya</taxon>
        <taxon>Ascomycota</taxon>
        <taxon>Pezizomycotina</taxon>
        <taxon>Eurotiomycetes</taxon>
        <taxon>Eurotiomycetidae</taxon>
        <taxon>Eurotiales</taxon>
        <taxon>Aspergillaceae</taxon>
        <taxon>Penicillium</taxon>
    </lineage>
</organism>
<evidence type="ECO:0000313" key="6">
    <source>
        <dbReference type="Proteomes" id="UP000030104"/>
    </source>
</evidence>
<evidence type="ECO:0000256" key="3">
    <source>
        <dbReference type="ARBA" id="ARBA00023002"/>
    </source>
</evidence>
<dbReference type="PANTHER" id="PTHR43976">
    <property type="entry name" value="SHORT CHAIN DEHYDROGENASE"/>
    <property type="match status" value="1"/>
</dbReference>
<keyword evidence="2" id="KW-0521">NADP</keyword>
<comment type="similarity">
    <text evidence="1 4">Belongs to the short-chain dehydrogenases/reductases (SDR) family.</text>
</comment>
<dbReference type="EMBL" id="JQGA01000812">
    <property type="protein sequence ID" value="KGO73483.1"/>
    <property type="molecule type" value="Genomic_DNA"/>
</dbReference>
<evidence type="ECO:0000256" key="1">
    <source>
        <dbReference type="ARBA" id="ARBA00006484"/>
    </source>
</evidence>
<dbReference type="InterPro" id="IPR002347">
    <property type="entry name" value="SDR_fam"/>
</dbReference>
<keyword evidence="6" id="KW-1185">Reference proteome</keyword>